<sequence>MNEICEEKSKGVWSPDIEESFFEALTVYPPCGRRKILLSDERKMFGNFPYRIFCYKYLS</sequence>
<evidence type="ECO:0000256" key="3">
    <source>
        <dbReference type="ARBA" id="ARBA00023163"/>
    </source>
</evidence>
<dbReference type="GO" id="GO:0000981">
    <property type="term" value="F:DNA-binding transcription factor activity, RNA polymerase II-specific"/>
    <property type="evidence" value="ECO:0007669"/>
    <property type="project" value="TreeGrafter"/>
</dbReference>
<gene>
    <name evidence="7" type="ORF">HNAJ_LOCUS4186</name>
</gene>
<reference evidence="9" key="1">
    <citation type="submission" date="2017-02" db="UniProtKB">
        <authorList>
            <consortium name="WormBaseParasite"/>
        </authorList>
    </citation>
    <scope>IDENTIFICATION</scope>
</reference>
<dbReference type="GO" id="GO:0000978">
    <property type="term" value="F:RNA polymerase II cis-regulatory region sequence-specific DNA binding"/>
    <property type="evidence" value="ECO:0007669"/>
    <property type="project" value="TreeGrafter"/>
</dbReference>
<comment type="subcellular location">
    <subcellularLocation>
        <location evidence="1">Nucleus</location>
    </subcellularLocation>
</comment>
<evidence type="ECO:0000256" key="4">
    <source>
        <dbReference type="ARBA" id="ARBA00023242"/>
    </source>
</evidence>
<keyword evidence="8" id="KW-1185">Reference proteome</keyword>
<feature type="domain" description="TEA" evidence="6">
    <location>
        <begin position="6"/>
        <end position="59"/>
    </location>
</feature>
<dbReference type="OrthoDB" id="10006572at2759"/>
<dbReference type="PROSITE" id="PS51088">
    <property type="entry name" value="TEA_2"/>
    <property type="match status" value="1"/>
</dbReference>
<feature type="DNA-binding region" description="TEA" evidence="5">
    <location>
        <begin position="6"/>
        <end position="59"/>
    </location>
</feature>
<evidence type="ECO:0000313" key="9">
    <source>
        <dbReference type="WBParaSite" id="HNAJ_0000418801-mRNA-1"/>
    </source>
</evidence>
<dbReference type="PANTHER" id="PTHR11834">
    <property type="entry name" value="TRANSCRIPTIONAL ENHANCER FACTOR TEF RELATED"/>
    <property type="match status" value="1"/>
</dbReference>
<evidence type="ECO:0000256" key="5">
    <source>
        <dbReference type="PROSITE-ProRule" id="PRU00505"/>
    </source>
</evidence>
<accession>A0A0R3TAU9</accession>
<evidence type="ECO:0000256" key="2">
    <source>
        <dbReference type="ARBA" id="ARBA00023015"/>
    </source>
</evidence>
<dbReference type="SMART" id="SM00426">
    <property type="entry name" value="TEA"/>
    <property type="match status" value="1"/>
</dbReference>
<dbReference type="InterPro" id="IPR050937">
    <property type="entry name" value="TEC1_TEAD_TF"/>
</dbReference>
<dbReference type="AlphaFoldDB" id="A0A0R3TAU9"/>
<protein>
    <submittedName>
        <fullName evidence="9">TEA domain-containing protein</fullName>
    </submittedName>
</protein>
<dbReference type="GO" id="GO:0005667">
    <property type="term" value="C:transcription regulator complex"/>
    <property type="evidence" value="ECO:0007669"/>
    <property type="project" value="TreeGrafter"/>
</dbReference>
<proteinExistence type="predicted"/>
<dbReference type="InterPro" id="IPR000818">
    <property type="entry name" value="TEA/ATTS_dom"/>
</dbReference>
<dbReference type="PANTHER" id="PTHR11834:SF0">
    <property type="entry name" value="PROTEIN SCALLOPED"/>
    <property type="match status" value="1"/>
</dbReference>
<keyword evidence="4" id="KW-0539">Nucleus</keyword>
<name>A0A0R3TAU9_RODNA</name>
<reference evidence="7 8" key="2">
    <citation type="submission" date="2018-11" db="EMBL/GenBank/DDBJ databases">
        <authorList>
            <consortium name="Pathogen Informatics"/>
        </authorList>
    </citation>
    <scope>NUCLEOTIDE SEQUENCE [LARGE SCALE GENOMIC DNA]</scope>
</reference>
<dbReference type="GO" id="GO:0035329">
    <property type="term" value="P:hippo signaling"/>
    <property type="evidence" value="ECO:0007669"/>
    <property type="project" value="TreeGrafter"/>
</dbReference>
<dbReference type="Gene3D" id="6.10.20.40">
    <property type="entry name" value="TEA/ATTS domain"/>
    <property type="match status" value="1"/>
</dbReference>
<dbReference type="WBParaSite" id="HNAJ_0000418801-mRNA-1">
    <property type="protein sequence ID" value="HNAJ_0000418801-mRNA-1"/>
    <property type="gene ID" value="HNAJ_0000418801"/>
</dbReference>
<organism evidence="9">
    <name type="scientific">Rodentolepis nana</name>
    <name type="common">Dwarf tapeworm</name>
    <name type="synonym">Hymenolepis nana</name>
    <dbReference type="NCBI Taxonomy" id="102285"/>
    <lineage>
        <taxon>Eukaryota</taxon>
        <taxon>Metazoa</taxon>
        <taxon>Spiralia</taxon>
        <taxon>Lophotrochozoa</taxon>
        <taxon>Platyhelminthes</taxon>
        <taxon>Cestoda</taxon>
        <taxon>Eucestoda</taxon>
        <taxon>Cyclophyllidea</taxon>
        <taxon>Hymenolepididae</taxon>
        <taxon>Rodentolepis</taxon>
    </lineage>
</organism>
<evidence type="ECO:0000313" key="8">
    <source>
        <dbReference type="Proteomes" id="UP000278807"/>
    </source>
</evidence>
<keyword evidence="3" id="KW-0804">Transcription</keyword>
<dbReference type="GO" id="GO:0005634">
    <property type="term" value="C:nucleus"/>
    <property type="evidence" value="ECO:0007669"/>
    <property type="project" value="UniProtKB-SubCell"/>
</dbReference>
<evidence type="ECO:0000256" key="1">
    <source>
        <dbReference type="ARBA" id="ARBA00004123"/>
    </source>
</evidence>
<dbReference type="Proteomes" id="UP000278807">
    <property type="component" value="Unassembled WGS sequence"/>
</dbReference>
<dbReference type="Pfam" id="PF01285">
    <property type="entry name" value="TEA"/>
    <property type="match status" value="1"/>
</dbReference>
<evidence type="ECO:0000259" key="6">
    <source>
        <dbReference type="PROSITE" id="PS51088"/>
    </source>
</evidence>
<dbReference type="EMBL" id="UZAE01002784">
    <property type="protein sequence ID" value="VDO00046.1"/>
    <property type="molecule type" value="Genomic_DNA"/>
</dbReference>
<keyword evidence="2" id="KW-0805">Transcription regulation</keyword>
<dbReference type="GO" id="GO:0048568">
    <property type="term" value="P:embryonic organ development"/>
    <property type="evidence" value="ECO:0007669"/>
    <property type="project" value="TreeGrafter"/>
</dbReference>
<dbReference type="InterPro" id="IPR038096">
    <property type="entry name" value="TEA/ATTS_sf"/>
</dbReference>
<dbReference type="STRING" id="102285.A0A0R3TAU9"/>
<evidence type="ECO:0000313" key="7">
    <source>
        <dbReference type="EMBL" id="VDO00046.1"/>
    </source>
</evidence>